<sequence>MSTAINNAGNPLEHHSTPKRINVGIINIPLNCLKELYPDIQRFTAIAVVFSYHPDSLSKPGGGTPDKYHPFRGPRKRGGDANLAFKIW</sequence>
<name>A0A9W9UWH3_9EURO</name>
<protein>
    <submittedName>
        <fullName evidence="1">Uncharacterized protein</fullName>
    </submittedName>
</protein>
<reference evidence="1" key="2">
    <citation type="journal article" date="2023" name="IMA Fungus">
        <title>Comparative genomic study of the Penicillium genus elucidates a diverse pangenome and 15 lateral gene transfer events.</title>
        <authorList>
            <person name="Petersen C."/>
            <person name="Sorensen T."/>
            <person name="Nielsen M.R."/>
            <person name="Sondergaard T.E."/>
            <person name="Sorensen J.L."/>
            <person name="Fitzpatrick D.A."/>
            <person name="Frisvad J.C."/>
            <person name="Nielsen K.L."/>
        </authorList>
    </citation>
    <scope>NUCLEOTIDE SEQUENCE</scope>
    <source>
        <strain evidence="1">IBT 3081</strain>
    </source>
</reference>
<evidence type="ECO:0000313" key="1">
    <source>
        <dbReference type="EMBL" id="KAJ5360113.1"/>
    </source>
</evidence>
<proteinExistence type="predicted"/>
<dbReference type="GeneID" id="81466210"/>
<dbReference type="EMBL" id="JAPZBT010000004">
    <property type="protein sequence ID" value="KAJ5360113.1"/>
    <property type="molecule type" value="Genomic_DNA"/>
</dbReference>
<accession>A0A9W9UWH3</accession>
<evidence type="ECO:0000313" key="2">
    <source>
        <dbReference type="Proteomes" id="UP001147752"/>
    </source>
</evidence>
<comment type="caution">
    <text evidence="1">The sequence shown here is derived from an EMBL/GenBank/DDBJ whole genome shotgun (WGS) entry which is preliminary data.</text>
</comment>
<keyword evidence="2" id="KW-1185">Reference proteome</keyword>
<dbReference type="AlphaFoldDB" id="A0A9W9UWH3"/>
<gene>
    <name evidence="1" type="ORF">N7517_009304</name>
</gene>
<reference evidence="1" key="1">
    <citation type="submission" date="2022-12" db="EMBL/GenBank/DDBJ databases">
        <authorList>
            <person name="Petersen C."/>
        </authorList>
    </citation>
    <scope>NUCLEOTIDE SEQUENCE</scope>
    <source>
        <strain evidence="1">IBT 3081</strain>
    </source>
</reference>
<dbReference type="RefSeq" id="XP_056575599.1">
    <property type="nucleotide sequence ID" value="XM_056727027.1"/>
</dbReference>
<dbReference type="Proteomes" id="UP001147752">
    <property type="component" value="Unassembled WGS sequence"/>
</dbReference>
<dbReference type="OrthoDB" id="276276at2759"/>
<organism evidence="1 2">
    <name type="scientific">Penicillium concentricum</name>
    <dbReference type="NCBI Taxonomy" id="293559"/>
    <lineage>
        <taxon>Eukaryota</taxon>
        <taxon>Fungi</taxon>
        <taxon>Dikarya</taxon>
        <taxon>Ascomycota</taxon>
        <taxon>Pezizomycotina</taxon>
        <taxon>Eurotiomycetes</taxon>
        <taxon>Eurotiomycetidae</taxon>
        <taxon>Eurotiales</taxon>
        <taxon>Aspergillaceae</taxon>
        <taxon>Penicillium</taxon>
    </lineage>
</organism>